<evidence type="ECO:0000313" key="10">
    <source>
        <dbReference type="Proteomes" id="UP000017747"/>
    </source>
</evidence>
<evidence type="ECO:0000256" key="3">
    <source>
        <dbReference type="ARBA" id="ARBA00022670"/>
    </source>
</evidence>
<organism evidence="9 10">
    <name type="scientific">Youngiibacter fragilis 232.1</name>
    <dbReference type="NCBI Taxonomy" id="994573"/>
    <lineage>
        <taxon>Bacteria</taxon>
        <taxon>Bacillati</taxon>
        <taxon>Bacillota</taxon>
        <taxon>Clostridia</taxon>
        <taxon>Eubacteriales</taxon>
        <taxon>Clostridiaceae</taxon>
        <taxon>Youngiibacter</taxon>
    </lineage>
</organism>
<keyword evidence="5" id="KW-0378">Hydrolase</keyword>
<evidence type="ECO:0000256" key="1">
    <source>
        <dbReference type="ARBA" id="ARBA00006272"/>
    </source>
</evidence>
<dbReference type="AlphaFoldDB" id="V7I680"/>
<dbReference type="eggNOG" id="COG1363">
    <property type="taxonomic scope" value="Bacteria"/>
</dbReference>
<dbReference type="SUPFAM" id="SSF53187">
    <property type="entry name" value="Zn-dependent exopeptidases"/>
    <property type="match status" value="1"/>
</dbReference>
<feature type="binding site" evidence="8">
    <location>
        <position position="178"/>
    </location>
    <ligand>
        <name>Zn(2+)</name>
        <dbReference type="ChEBI" id="CHEBI:29105"/>
        <label>2</label>
    </ligand>
</feature>
<reference evidence="9 10" key="1">
    <citation type="journal article" date="2014" name="Genome Announc.">
        <title>Genome Sequence of Youngiibacter fragilis, the Type Strain of the Genus Youngiibacter.</title>
        <authorList>
            <person name="Wawrik C.B."/>
            <person name="Callaghan A.V."/>
            <person name="Stamps B.W."/>
            <person name="Wawrik B."/>
        </authorList>
    </citation>
    <scope>NUCLEOTIDE SEQUENCE [LARGE SCALE GENOMIC DNA]</scope>
    <source>
        <strain evidence="9 10">232.1</strain>
    </source>
</reference>
<name>V7I680_9CLOT</name>
<evidence type="ECO:0000256" key="4">
    <source>
        <dbReference type="ARBA" id="ARBA00022723"/>
    </source>
</evidence>
<dbReference type="Proteomes" id="UP000017747">
    <property type="component" value="Unassembled WGS sequence"/>
</dbReference>
<keyword evidence="2" id="KW-0031">Aminopeptidase</keyword>
<dbReference type="EMBL" id="AXUN02000180">
    <property type="protein sequence ID" value="ETA80507.1"/>
    <property type="molecule type" value="Genomic_DNA"/>
</dbReference>
<dbReference type="SUPFAM" id="SSF101821">
    <property type="entry name" value="Aminopeptidase/glucanase lid domain"/>
    <property type="match status" value="1"/>
</dbReference>
<feature type="binding site" evidence="8">
    <location>
        <position position="178"/>
    </location>
    <ligand>
        <name>Zn(2+)</name>
        <dbReference type="ChEBI" id="CHEBI:29105"/>
        <label>1</label>
    </ligand>
</feature>
<dbReference type="PANTHER" id="PTHR32481">
    <property type="entry name" value="AMINOPEPTIDASE"/>
    <property type="match status" value="1"/>
</dbReference>
<evidence type="ECO:0000256" key="2">
    <source>
        <dbReference type="ARBA" id="ARBA00022438"/>
    </source>
</evidence>
<dbReference type="PATRIC" id="fig|994573.3.peg.2120"/>
<protein>
    <submittedName>
        <fullName evidence="9">Peptidase</fullName>
    </submittedName>
</protein>
<dbReference type="InterPro" id="IPR051464">
    <property type="entry name" value="Peptidase_M42_aminopept"/>
</dbReference>
<feature type="active site" description="Proton acceptor" evidence="7">
    <location>
        <position position="210"/>
    </location>
</feature>
<gene>
    <name evidence="9" type="ORF">T472_0211420</name>
</gene>
<dbReference type="InterPro" id="IPR023367">
    <property type="entry name" value="Peptidase_M42_dom2"/>
</dbReference>
<keyword evidence="3" id="KW-0645">Protease</keyword>
<feature type="binding site" evidence="8">
    <location>
        <position position="233"/>
    </location>
    <ligand>
        <name>Zn(2+)</name>
        <dbReference type="ChEBI" id="CHEBI:29105"/>
        <label>1</label>
    </ligand>
</feature>
<dbReference type="OrthoDB" id="9772053at2"/>
<sequence length="356" mass="38802">MSDTKLMERLSNAFGPSGFEEDVVTVIREALRDFDISVDPMNNLFASLKTNTGTRPIVMLDAHLDEVGFMVQYIAGNGLIGFVNLGGWVASNVPAHRVLIRNGKGEMIPGVIASRPPHFMTDAEKSSVPDFESMMIDVGARNREEVTDCFGIHPGDPVAPDVAFETARNGFLMGKAFDNRLGCYAIIGTLRRLNDAELNVDVVGCFASQEEVGMRGAEVTVKVAKPDLAIVFEGSPADDFLTDRDKAQGVLGNGTQIRHFDQSYVSSPQFIAYARSIAEESGIPYQSAVRRRGSTDAGRIHVSHKAVPVLVLGIPSRYVHTHYNYACPKDVEATVSLAVETITKLSPENINMLVKR</sequence>
<feature type="binding site" evidence="8">
    <location>
        <position position="211"/>
    </location>
    <ligand>
        <name>Zn(2+)</name>
        <dbReference type="ChEBI" id="CHEBI:29105"/>
        <label>2</label>
    </ligand>
</feature>
<dbReference type="PIRSF" id="PIRSF001123">
    <property type="entry name" value="PepA_GA"/>
    <property type="match status" value="1"/>
</dbReference>
<evidence type="ECO:0000313" key="9">
    <source>
        <dbReference type="EMBL" id="ETA80507.1"/>
    </source>
</evidence>
<dbReference type="GO" id="GO:0004177">
    <property type="term" value="F:aminopeptidase activity"/>
    <property type="evidence" value="ECO:0007669"/>
    <property type="project" value="UniProtKB-UniRule"/>
</dbReference>
<comment type="caution">
    <text evidence="9">The sequence shown here is derived from an EMBL/GenBank/DDBJ whole genome shotgun (WGS) entry which is preliminary data.</text>
</comment>
<dbReference type="PANTHER" id="PTHR32481:SF0">
    <property type="entry name" value="AMINOPEPTIDASE YPDE-RELATED"/>
    <property type="match status" value="1"/>
</dbReference>
<dbReference type="Pfam" id="PF05343">
    <property type="entry name" value="Peptidase_M42"/>
    <property type="match status" value="1"/>
</dbReference>
<evidence type="ECO:0000256" key="5">
    <source>
        <dbReference type="ARBA" id="ARBA00022801"/>
    </source>
</evidence>
<dbReference type="RefSeq" id="WP_023383367.1">
    <property type="nucleotide sequence ID" value="NZ_AXUN02000180.1"/>
</dbReference>
<feature type="binding site" evidence="8">
    <location>
        <position position="320"/>
    </location>
    <ligand>
        <name>Zn(2+)</name>
        <dbReference type="ChEBI" id="CHEBI:29105"/>
        <label>2</label>
    </ligand>
</feature>
<proteinExistence type="inferred from homology"/>
<keyword evidence="10" id="KW-1185">Reference proteome</keyword>
<evidence type="ECO:0000256" key="8">
    <source>
        <dbReference type="PIRSR" id="PIRSR001123-2"/>
    </source>
</evidence>
<comment type="similarity">
    <text evidence="1 6">Belongs to the peptidase M42 family.</text>
</comment>
<dbReference type="Gene3D" id="3.40.630.10">
    <property type="entry name" value="Zn peptidases"/>
    <property type="match status" value="1"/>
</dbReference>
<evidence type="ECO:0000256" key="6">
    <source>
        <dbReference type="PIRNR" id="PIRNR001123"/>
    </source>
</evidence>
<dbReference type="Gene3D" id="2.40.30.40">
    <property type="entry name" value="Peptidase M42, domain 2"/>
    <property type="match status" value="1"/>
</dbReference>
<accession>V7I680</accession>
<feature type="binding site" evidence="8">
    <location>
        <position position="63"/>
    </location>
    <ligand>
        <name>Zn(2+)</name>
        <dbReference type="ChEBI" id="CHEBI:29105"/>
        <label>1</label>
    </ligand>
</feature>
<comment type="cofactor">
    <cofactor evidence="8">
        <name>a divalent metal cation</name>
        <dbReference type="ChEBI" id="CHEBI:60240"/>
    </cofactor>
    <text evidence="8">Binds 2 divalent metal cations per subunit.</text>
</comment>
<dbReference type="GO" id="GO:0006508">
    <property type="term" value="P:proteolysis"/>
    <property type="evidence" value="ECO:0007669"/>
    <property type="project" value="UniProtKB-KW"/>
</dbReference>
<keyword evidence="4 8" id="KW-0479">Metal-binding</keyword>
<dbReference type="InterPro" id="IPR008007">
    <property type="entry name" value="Peptidase_M42"/>
</dbReference>
<dbReference type="GO" id="GO:0046872">
    <property type="term" value="F:metal ion binding"/>
    <property type="evidence" value="ECO:0007669"/>
    <property type="project" value="UniProtKB-UniRule"/>
</dbReference>
<evidence type="ECO:0000256" key="7">
    <source>
        <dbReference type="PIRSR" id="PIRSR001123-1"/>
    </source>
</evidence>